<reference evidence="3 4" key="1">
    <citation type="journal article" date="2013" name="Stand. Genomic Sci.">
        <title>Genomic Encyclopedia of Type Strains, Phase I: The one thousand microbial genomes (KMG-I) project.</title>
        <authorList>
            <person name="Kyrpides N.C."/>
            <person name="Woyke T."/>
            <person name="Eisen J.A."/>
            <person name="Garrity G."/>
            <person name="Lilburn T.G."/>
            <person name="Beck B.J."/>
            <person name="Whitman W.B."/>
            <person name="Hugenholtz P."/>
            <person name="Klenk H.P."/>
        </authorList>
    </citation>
    <scope>NUCLEOTIDE SEQUENCE [LARGE SCALE GENOMIC DNA]</scope>
    <source>
        <strain evidence="3 4">DSM 45044</strain>
    </source>
</reference>
<dbReference type="GO" id="GO:0046872">
    <property type="term" value="F:metal ion binding"/>
    <property type="evidence" value="ECO:0007669"/>
    <property type="project" value="InterPro"/>
</dbReference>
<protein>
    <submittedName>
        <fullName evidence="3">Uncharacterized protein (TIGR03083 family)</fullName>
    </submittedName>
</protein>
<dbReference type="Pfam" id="PF11716">
    <property type="entry name" value="MDMPI_N"/>
    <property type="match status" value="1"/>
</dbReference>
<evidence type="ECO:0000259" key="2">
    <source>
        <dbReference type="Pfam" id="PF11716"/>
    </source>
</evidence>
<dbReference type="Proteomes" id="UP000321617">
    <property type="component" value="Unassembled WGS sequence"/>
</dbReference>
<dbReference type="EMBL" id="VLLL01000012">
    <property type="protein sequence ID" value="TWJ06417.1"/>
    <property type="molecule type" value="Genomic_DNA"/>
</dbReference>
<dbReference type="PANTHER" id="PTHR40758:SF1">
    <property type="entry name" value="CONSERVED PROTEIN"/>
    <property type="match status" value="1"/>
</dbReference>
<dbReference type="SUPFAM" id="SSF109854">
    <property type="entry name" value="DinB/YfiT-like putative metalloenzymes"/>
    <property type="match status" value="1"/>
</dbReference>
<sequence>MSPPTATLAIMEFSRFTTGTAAEASALAAAAEGRSDAVVPTCPEWTVADLVHHVAMVYEHKTLCMRTGAPPQPWPPADEGDPVTRLRIALGDLLAEFTGREPTDPTYTWYDPDQTVGFWMRRMAHETTIHRVDAQLAAGIPVTPVDAALAEDGIDEFLDVCAVWGAGRRPERLASAAADATGEAVALVTPGRRRLVTVTPEAMVIAESDAPATATVTGDASALYRWVWRRHDPETVTVEGDTAAVTRLHDVFAAFSQ</sequence>
<keyword evidence="4" id="KW-1185">Reference proteome</keyword>
<gene>
    <name evidence="3" type="ORF">LX16_5153</name>
</gene>
<proteinExistence type="predicted"/>
<feature type="domain" description="MDMPI C-terminal" evidence="1">
    <location>
        <begin position="149"/>
        <end position="245"/>
    </location>
</feature>
<evidence type="ECO:0000259" key="1">
    <source>
        <dbReference type="Pfam" id="PF07398"/>
    </source>
</evidence>
<evidence type="ECO:0000313" key="3">
    <source>
        <dbReference type="EMBL" id="TWJ06417.1"/>
    </source>
</evidence>
<dbReference type="PANTHER" id="PTHR40758">
    <property type="entry name" value="CONSERVED PROTEIN"/>
    <property type="match status" value="1"/>
</dbReference>
<accession>A0A562ULC4</accession>
<dbReference type="NCBIfam" id="TIGR03083">
    <property type="entry name" value="maleylpyruvate isomerase family mycothiol-dependent enzyme"/>
    <property type="match status" value="1"/>
</dbReference>
<evidence type="ECO:0000313" key="4">
    <source>
        <dbReference type="Proteomes" id="UP000321617"/>
    </source>
</evidence>
<name>A0A562ULC4_9ACTN</name>
<dbReference type="Pfam" id="PF07398">
    <property type="entry name" value="MDMPI_C"/>
    <property type="match status" value="1"/>
</dbReference>
<dbReference type="InterPro" id="IPR034660">
    <property type="entry name" value="DinB/YfiT-like"/>
</dbReference>
<dbReference type="AlphaFoldDB" id="A0A562ULC4"/>
<organism evidence="3 4">
    <name type="scientific">Stackebrandtia albiflava</name>
    <dbReference type="NCBI Taxonomy" id="406432"/>
    <lineage>
        <taxon>Bacteria</taxon>
        <taxon>Bacillati</taxon>
        <taxon>Actinomycetota</taxon>
        <taxon>Actinomycetes</taxon>
        <taxon>Glycomycetales</taxon>
        <taxon>Glycomycetaceae</taxon>
        <taxon>Stackebrandtia</taxon>
    </lineage>
</organism>
<dbReference type="GO" id="GO:0005886">
    <property type="term" value="C:plasma membrane"/>
    <property type="evidence" value="ECO:0007669"/>
    <property type="project" value="TreeGrafter"/>
</dbReference>
<dbReference type="InterPro" id="IPR010872">
    <property type="entry name" value="MDMPI_C-term_domain"/>
</dbReference>
<dbReference type="InterPro" id="IPR024344">
    <property type="entry name" value="MDMPI_metal-binding"/>
</dbReference>
<feature type="domain" description="Mycothiol-dependent maleylpyruvate isomerase metal-binding" evidence="2">
    <location>
        <begin position="20"/>
        <end position="135"/>
    </location>
</feature>
<comment type="caution">
    <text evidence="3">The sequence shown here is derived from an EMBL/GenBank/DDBJ whole genome shotgun (WGS) entry which is preliminary data.</text>
</comment>
<dbReference type="InterPro" id="IPR017517">
    <property type="entry name" value="Maleyloyr_isom"/>
</dbReference>